<organism evidence="1 2">
    <name type="scientific">Leucosporidium creatinivorum</name>
    <dbReference type="NCBI Taxonomy" id="106004"/>
    <lineage>
        <taxon>Eukaryota</taxon>
        <taxon>Fungi</taxon>
        <taxon>Dikarya</taxon>
        <taxon>Basidiomycota</taxon>
        <taxon>Pucciniomycotina</taxon>
        <taxon>Microbotryomycetes</taxon>
        <taxon>Leucosporidiales</taxon>
        <taxon>Leucosporidium</taxon>
    </lineage>
</organism>
<dbReference type="Gene3D" id="3.10.129.10">
    <property type="entry name" value="Hotdog Thioesterase"/>
    <property type="match status" value="1"/>
</dbReference>
<gene>
    <name evidence="1" type="ORF">BCR35DRAFT_310798</name>
</gene>
<dbReference type="InterPro" id="IPR050563">
    <property type="entry name" value="4-hydroxybenzoyl-CoA_TE"/>
</dbReference>
<dbReference type="PANTHER" id="PTHR31793">
    <property type="entry name" value="4-HYDROXYBENZOYL-COA THIOESTERASE FAMILY MEMBER"/>
    <property type="match status" value="1"/>
</dbReference>
<dbReference type="InterPro" id="IPR029069">
    <property type="entry name" value="HotDog_dom_sf"/>
</dbReference>
<dbReference type="AlphaFoldDB" id="A0A1Y2CRS9"/>
<dbReference type="Proteomes" id="UP000193467">
    <property type="component" value="Unassembled WGS sequence"/>
</dbReference>
<evidence type="ECO:0000313" key="2">
    <source>
        <dbReference type="Proteomes" id="UP000193467"/>
    </source>
</evidence>
<accession>A0A1Y2CRS9</accession>
<keyword evidence="2" id="KW-1185">Reference proteome</keyword>
<name>A0A1Y2CRS9_9BASI</name>
<dbReference type="CDD" id="cd00586">
    <property type="entry name" value="4HBT"/>
    <property type="match status" value="1"/>
</dbReference>
<reference evidence="1 2" key="1">
    <citation type="submission" date="2016-07" db="EMBL/GenBank/DDBJ databases">
        <title>Pervasive Adenine N6-methylation of Active Genes in Fungi.</title>
        <authorList>
            <consortium name="DOE Joint Genome Institute"/>
            <person name="Mondo S.J."/>
            <person name="Dannebaum R.O."/>
            <person name="Kuo R.C."/>
            <person name="Labutti K."/>
            <person name="Haridas S."/>
            <person name="Kuo A."/>
            <person name="Salamov A."/>
            <person name="Ahrendt S.R."/>
            <person name="Lipzen A."/>
            <person name="Sullivan W."/>
            <person name="Andreopoulos W.B."/>
            <person name="Clum A."/>
            <person name="Lindquist E."/>
            <person name="Daum C."/>
            <person name="Ramamoorthy G.K."/>
            <person name="Gryganskyi A."/>
            <person name="Culley D."/>
            <person name="Magnuson J.K."/>
            <person name="James T.Y."/>
            <person name="O'Malley M.A."/>
            <person name="Stajich J.E."/>
            <person name="Spatafora J.W."/>
            <person name="Visel A."/>
            <person name="Grigoriev I.V."/>
        </authorList>
    </citation>
    <scope>NUCLEOTIDE SEQUENCE [LARGE SCALE GENOMIC DNA]</scope>
    <source>
        <strain evidence="1 2">62-1032</strain>
    </source>
</reference>
<sequence length="198" mass="21907">MLARRLISPRLATGLRAYSTAPLKPPYGTASPETYAEARAAAEAYVAKEGWDMDSLVEQPVVWGLQDTFQHLNNVHAFRFFETGRMQFVRSLLPELPAGSEPSLLQGKPGGVGVILASIGARYKRPVNAPDTLLVAHRVTAVSKDRFSLDHICYSFQQRAVVTTGSSEMVTYDYGALRKMDMTPEFRKALEKRMPTSA</sequence>
<dbReference type="PANTHER" id="PTHR31793:SF39">
    <property type="entry name" value="THIOESTERASE_THIOL ESTER DEHYDRASE-ISOMERASE"/>
    <property type="match status" value="1"/>
</dbReference>
<dbReference type="OrthoDB" id="5538558at2759"/>
<evidence type="ECO:0000313" key="1">
    <source>
        <dbReference type="EMBL" id="ORY49738.1"/>
    </source>
</evidence>
<dbReference type="GO" id="GO:0047617">
    <property type="term" value="F:fatty acyl-CoA hydrolase activity"/>
    <property type="evidence" value="ECO:0007669"/>
    <property type="project" value="TreeGrafter"/>
</dbReference>
<dbReference type="InParanoid" id="A0A1Y2CRS9"/>
<dbReference type="EMBL" id="MCGR01000111">
    <property type="protein sequence ID" value="ORY49738.1"/>
    <property type="molecule type" value="Genomic_DNA"/>
</dbReference>
<dbReference type="SUPFAM" id="SSF54637">
    <property type="entry name" value="Thioesterase/thiol ester dehydrase-isomerase"/>
    <property type="match status" value="1"/>
</dbReference>
<protein>
    <submittedName>
        <fullName evidence="1">HotDog domain-containing protein</fullName>
    </submittedName>
</protein>
<proteinExistence type="predicted"/>
<dbReference type="Pfam" id="PF13279">
    <property type="entry name" value="4HBT_2"/>
    <property type="match status" value="1"/>
</dbReference>
<comment type="caution">
    <text evidence="1">The sequence shown here is derived from an EMBL/GenBank/DDBJ whole genome shotgun (WGS) entry which is preliminary data.</text>
</comment>